<feature type="domain" description="Glycoside hydrolase family 5" evidence="4">
    <location>
        <begin position="33"/>
        <end position="301"/>
    </location>
</feature>
<evidence type="ECO:0000256" key="1">
    <source>
        <dbReference type="ARBA" id="ARBA00022801"/>
    </source>
</evidence>
<comment type="caution">
    <text evidence="5">The sequence shown here is derived from an EMBL/GenBank/DDBJ whole genome shotgun (WGS) entry which is preliminary data.</text>
</comment>
<dbReference type="GO" id="GO:0016787">
    <property type="term" value="F:hydrolase activity"/>
    <property type="evidence" value="ECO:0007669"/>
    <property type="project" value="UniProtKB-KW"/>
</dbReference>
<dbReference type="Proteomes" id="UP001203423">
    <property type="component" value="Unassembled WGS sequence"/>
</dbReference>
<accession>A0ABT0LBG9</accession>
<keyword evidence="6" id="KW-1185">Reference proteome</keyword>
<sequence>MIKTFSLEITLLCLISFKAIGLPFMVIDDTIIDPQGDPFIAKGVNIFADRNEDYHAIVNCWGFNAIRVAHFPDNHWYNPTWEFDLLVNDFANKNIVVIFNLAMDSQHKGLGIGSYWPGYWSELVHLYSHFALRYKDNPYVWFETSNEPGTTESLTANPITEATTWLNLNKTLIQAIRETGNINPILVQGWCWGQDACDWSSSLVSNNKSALLSQSDPLLSSNVDPLNNLIFSQHVYEQWNHTRQNKLYHFQHAILDANKALIVTEYGSENASTPTLKATNAMFDSAQKLGIGRFVWHWGADDNNDLTLSEKGHGGAINHCKHPTNLTPLGKKVWNDNHSNSMIPAIIAK</sequence>
<keyword evidence="2 3" id="KW-0326">Glycosidase</keyword>
<dbReference type="PANTHER" id="PTHR34142:SF1">
    <property type="entry name" value="GLYCOSIDE HYDROLASE FAMILY 5 DOMAIN-CONTAINING PROTEIN"/>
    <property type="match status" value="1"/>
</dbReference>
<dbReference type="Gene3D" id="3.20.20.80">
    <property type="entry name" value="Glycosidases"/>
    <property type="match status" value="1"/>
</dbReference>
<name>A0ABT0LBG9_9GAMM</name>
<evidence type="ECO:0000256" key="3">
    <source>
        <dbReference type="RuleBase" id="RU361153"/>
    </source>
</evidence>
<evidence type="ECO:0000313" key="6">
    <source>
        <dbReference type="Proteomes" id="UP001203423"/>
    </source>
</evidence>
<dbReference type="RefSeq" id="WP_248940311.1">
    <property type="nucleotide sequence ID" value="NZ_JAKIKS010000038.1"/>
</dbReference>
<evidence type="ECO:0000259" key="4">
    <source>
        <dbReference type="Pfam" id="PF00150"/>
    </source>
</evidence>
<dbReference type="EMBL" id="JAKIKS010000038">
    <property type="protein sequence ID" value="MCL1125036.1"/>
    <property type="molecule type" value="Genomic_DNA"/>
</dbReference>
<organism evidence="5 6">
    <name type="scientific">Shewanella surugensis</name>
    <dbReference type="NCBI Taxonomy" id="212020"/>
    <lineage>
        <taxon>Bacteria</taxon>
        <taxon>Pseudomonadati</taxon>
        <taxon>Pseudomonadota</taxon>
        <taxon>Gammaproteobacteria</taxon>
        <taxon>Alteromonadales</taxon>
        <taxon>Shewanellaceae</taxon>
        <taxon>Shewanella</taxon>
    </lineage>
</organism>
<gene>
    <name evidence="5" type="ORF">L2764_11255</name>
</gene>
<dbReference type="PANTHER" id="PTHR34142">
    <property type="entry name" value="ENDO-BETA-1,4-GLUCANASE A"/>
    <property type="match status" value="1"/>
</dbReference>
<evidence type="ECO:0000313" key="5">
    <source>
        <dbReference type="EMBL" id="MCL1125036.1"/>
    </source>
</evidence>
<comment type="similarity">
    <text evidence="3">Belongs to the glycosyl hydrolase 5 (cellulase A) family.</text>
</comment>
<dbReference type="SUPFAM" id="SSF51445">
    <property type="entry name" value="(Trans)glycosidases"/>
    <property type="match status" value="1"/>
</dbReference>
<dbReference type="InterPro" id="IPR001547">
    <property type="entry name" value="Glyco_hydro_5"/>
</dbReference>
<dbReference type="Pfam" id="PF00150">
    <property type="entry name" value="Cellulase"/>
    <property type="match status" value="1"/>
</dbReference>
<proteinExistence type="inferred from homology"/>
<keyword evidence="1 3" id="KW-0378">Hydrolase</keyword>
<reference evidence="5 6" key="1">
    <citation type="submission" date="2022-01" db="EMBL/GenBank/DDBJ databases">
        <title>Whole genome-based taxonomy of the Shewanellaceae.</title>
        <authorList>
            <person name="Martin-Rodriguez A.J."/>
        </authorList>
    </citation>
    <scope>NUCLEOTIDE SEQUENCE [LARGE SCALE GENOMIC DNA]</scope>
    <source>
        <strain evidence="5 6">DSM 17177</strain>
    </source>
</reference>
<dbReference type="InterPro" id="IPR017853">
    <property type="entry name" value="GH"/>
</dbReference>
<protein>
    <submittedName>
        <fullName evidence="5">Glycoside hydrolase family 5 protein</fullName>
    </submittedName>
</protein>
<evidence type="ECO:0000256" key="2">
    <source>
        <dbReference type="ARBA" id="ARBA00023295"/>
    </source>
</evidence>